<evidence type="ECO:0000313" key="2">
    <source>
        <dbReference type="Proteomes" id="UP000076858"/>
    </source>
</evidence>
<name>A0A0P6AQD0_9CRUS</name>
<proteinExistence type="predicted"/>
<dbReference type="AlphaFoldDB" id="A0A0P6AQD0"/>
<accession>A0A0P6AQD0</accession>
<reference evidence="1 2" key="1">
    <citation type="submission" date="2016-03" db="EMBL/GenBank/DDBJ databases">
        <title>EvidentialGene: Evidence-directed Construction of Genes on Genomes.</title>
        <authorList>
            <person name="Gilbert D.G."/>
            <person name="Choi J.-H."/>
            <person name="Mockaitis K."/>
            <person name="Colbourne J."/>
            <person name="Pfrender M."/>
        </authorList>
    </citation>
    <scope>NUCLEOTIDE SEQUENCE [LARGE SCALE GENOMIC DNA]</scope>
    <source>
        <strain evidence="1 2">Xinb3</strain>
        <tissue evidence="1">Complete organism</tissue>
    </source>
</reference>
<evidence type="ECO:0000313" key="1">
    <source>
        <dbReference type="EMBL" id="KZS08254.1"/>
    </source>
</evidence>
<dbReference type="Proteomes" id="UP000076858">
    <property type="component" value="Unassembled WGS sequence"/>
</dbReference>
<comment type="caution">
    <text evidence="1">The sequence shown here is derived from an EMBL/GenBank/DDBJ whole genome shotgun (WGS) entry which is preliminary data.</text>
</comment>
<gene>
    <name evidence="1" type="ORF">APZ42_027829</name>
</gene>
<dbReference type="EMBL" id="LRGB01002274">
    <property type="protein sequence ID" value="KZS08254.1"/>
    <property type="molecule type" value="Genomic_DNA"/>
</dbReference>
<organism evidence="1 2">
    <name type="scientific">Daphnia magna</name>
    <dbReference type="NCBI Taxonomy" id="35525"/>
    <lineage>
        <taxon>Eukaryota</taxon>
        <taxon>Metazoa</taxon>
        <taxon>Ecdysozoa</taxon>
        <taxon>Arthropoda</taxon>
        <taxon>Crustacea</taxon>
        <taxon>Branchiopoda</taxon>
        <taxon>Diplostraca</taxon>
        <taxon>Cladocera</taxon>
        <taxon>Anomopoda</taxon>
        <taxon>Daphniidae</taxon>
        <taxon>Daphnia</taxon>
    </lineage>
</organism>
<sequence length="91" mass="10306">MCILFCLFFFFPSFVGEKKRFKCVSMFFSKRPFSFFSFFLPIEFSTVNLSTSINISFLIAVQSTISVYGKAYVNFESSPPFSLCGHSLGTG</sequence>
<keyword evidence="2" id="KW-1185">Reference proteome</keyword>
<feature type="non-terminal residue" evidence="1">
    <location>
        <position position="91"/>
    </location>
</feature>
<protein>
    <submittedName>
        <fullName evidence="1">Uncharacterized protein</fullName>
    </submittedName>
</protein>